<dbReference type="PROSITE" id="PS01359">
    <property type="entry name" value="ZF_PHD_1"/>
    <property type="match status" value="1"/>
</dbReference>
<sequence length="1061" mass="121209">MDAHQVKAVELIKNGHNLVITGQGGTGKTHLIKHVTQILSGSQVRVTCYTEMACQQYPAACTLHKFAGLEDGRSSKEELLRLVSTDERYNSTRENILTTNILVIDEVSMVSRRILTHVEYLFRKLRGNDHHFGGMQVVLVGDFFQLPPVQDELLGEYGNYCFECDFFEDAFPHKINLSVAHRQQESALAEAVNELEKGTPSQQTINFVLSLSRPIAGTFQEKKVTLFARNLDVDLYNYNKLQSLEGTLHTFQSEDEGDSFYLNKMQASKYLGLKVNCPVVLIKNIDNKLVNGLCGTICSISTDELFVEFQVNGVGKIVSVKRVTFMKIDPVTNACLAKRHQFPIKLAYSLTIHKAQGMSIPYLEIDCQNANHPGQIGVAVGRATSVSGLRILNFSPSMCQKHPQKVYDYQDCESDDNFLDSLECCRKKPYMVSGCIVAESKDENYMSDSEQSETNLDEVFCEANEPYSNESSETDVNKIFETVMQDFDETPMMQEAYQCKEKLLLRLDIYDWFRTQYDKVQRIFDEVMHPELKKIENKHFTEVYSLFHSYLNSDEYQNSVVLKEMNFSLCHDILASVMFEIQKQIIENMASLIQIPASNISIFPSSEKEVSMSGRGKIRYIAGYVVAKCRYATSRALRNSVFVPGLNSEVQRLQKQIKILDGFIISEAELREVTMFEETLEETIIKQNLRGGLTHINDKCFEFFEFLESKIRSLLSFDSLMKKRENLFEFALDSLQNDKDILNHFIELYCVTRTTVEENEEDTSDDNIVLDVVRNTLTETVCNLENILKFSLNLFLKAAVAQFRKNYLNVLKIEKSKALRTKIMKQAQKKTKPININDIHEDKSKGKEISKLKLTALAMEDHEFYSKFTKQELKDMGKLYGLSFSTNKTLRHIGETVLKAILENKPQSLVTTEIMNDDVSSKSVSSEKNKNQLMQPTQSPCQQSFTAELQPDPVQIETEKSDDKPCRQQKKRSKSTYSKGGKGKSVSCRRKKRKVTLKECNRDEERVFCSVCGKFTQDNEDCICCDECDSWYHRCCVGLEDEKLLDDLTSEDSKYSCPLCS</sequence>
<dbReference type="GO" id="GO:0005524">
    <property type="term" value="F:ATP binding"/>
    <property type="evidence" value="ECO:0007669"/>
    <property type="project" value="UniProtKB-KW"/>
</dbReference>
<gene>
    <name evidence="9" type="primary">LOC111112269</name>
</gene>
<dbReference type="PANTHER" id="PTHR47642:SF5">
    <property type="entry name" value="ATP-DEPENDENT DNA HELICASE"/>
    <property type="match status" value="1"/>
</dbReference>
<evidence type="ECO:0000259" key="7">
    <source>
        <dbReference type="PROSITE" id="PS50016"/>
    </source>
</evidence>
<dbReference type="InterPro" id="IPR051055">
    <property type="entry name" value="PIF1_helicase"/>
</dbReference>
<dbReference type="EC" id="5.6.2.3" evidence="5"/>
<evidence type="ECO:0000256" key="6">
    <source>
        <dbReference type="SAM" id="MobiDB-lite"/>
    </source>
</evidence>
<dbReference type="GeneID" id="111112269"/>
<keyword evidence="5" id="KW-0234">DNA repair</keyword>
<keyword evidence="5" id="KW-0067">ATP-binding</keyword>
<dbReference type="RefSeq" id="XP_022305394.1">
    <property type="nucleotide sequence ID" value="XM_022449686.1"/>
</dbReference>
<dbReference type="InterPro" id="IPR019787">
    <property type="entry name" value="Znf_PHD-finger"/>
</dbReference>
<dbReference type="GO" id="GO:0006281">
    <property type="term" value="P:DNA repair"/>
    <property type="evidence" value="ECO:0007669"/>
    <property type="project" value="UniProtKB-KW"/>
</dbReference>
<dbReference type="InterPro" id="IPR011011">
    <property type="entry name" value="Znf_FYVE_PHD"/>
</dbReference>
<dbReference type="Gene3D" id="3.30.40.10">
    <property type="entry name" value="Zinc/RING finger domain, C3HC4 (zinc finger)"/>
    <property type="match status" value="1"/>
</dbReference>
<feature type="compositionally biased region" description="Polar residues" evidence="6">
    <location>
        <begin position="932"/>
        <end position="943"/>
    </location>
</feature>
<evidence type="ECO:0000313" key="8">
    <source>
        <dbReference type="Proteomes" id="UP000694844"/>
    </source>
</evidence>
<dbReference type="InterPro" id="IPR013083">
    <property type="entry name" value="Znf_RING/FYVE/PHD"/>
</dbReference>
<evidence type="ECO:0000256" key="1">
    <source>
        <dbReference type="ARBA" id="ARBA00022723"/>
    </source>
</evidence>
<dbReference type="InterPro" id="IPR019786">
    <property type="entry name" value="Zinc_finger_PHD-type_CS"/>
</dbReference>
<dbReference type="GO" id="GO:0016787">
    <property type="term" value="F:hydrolase activity"/>
    <property type="evidence" value="ECO:0007669"/>
    <property type="project" value="UniProtKB-KW"/>
</dbReference>
<keyword evidence="5" id="KW-0233">DNA recombination</keyword>
<keyword evidence="5" id="KW-0547">Nucleotide-binding</keyword>
<keyword evidence="8" id="KW-1185">Reference proteome</keyword>
<dbReference type="PROSITE" id="PS50016">
    <property type="entry name" value="ZF_PHD_2"/>
    <property type="match status" value="1"/>
</dbReference>
<feature type="compositionally biased region" description="Basic and acidic residues" evidence="6">
    <location>
        <begin position="957"/>
        <end position="966"/>
    </location>
</feature>
<comment type="cofactor">
    <cofactor evidence="5">
        <name>Mg(2+)</name>
        <dbReference type="ChEBI" id="CHEBI:18420"/>
    </cofactor>
</comment>
<comment type="catalytic activity">
    <reaction evidence="5">
        <text>ATP + H2O = ADP + phosphate + H(+)</text>
        <dbReference type="Rhea" id="RHEA:13065"/>
        <dbReference type="ChEBI" id="CHEBI:15377"/>
        <dbReference type="ChEBI" id="CHEBI:15378"/>
        <dbReference type="ChEBI" id="CHEBI:30616"/>
        <dbReference type="ChEBI" id="CHEBI:43474"/>
        <dbReference type="ChEBI" id="CHEBI:456216"/>
        <dbReference type="EC" id="5.6.2.3"/>
    </reaction>
</comment>
<dbReference type="Gene3D" id="3.40.50.300">
    <property type="entry name" value="P-loop containing nucleotide triphosphate hydrolases"/>
    <property type="match status" value="1"/>
</dbReference>
<name>A0A8B8BRA8_CRAVI</name>
<dbReference type="Proteomes" id="UP000694844">
    <property type="component" value="Chromosome 9"/>
</dbReference>
<protein>
    <recommendedName>
        <fullName evidence="5">ATP-dependent DNA helicase</fullName>
        <ecNumber evidence="5">5.6.2.3</ecNumber>
    </recommendedName>
</protein>
<dbReference type="Pfam" id="PF00628">
    <property type="entry name" value="PHD"/>
    <property type="match status" value="1"/>
</dbReference>
<evidence type="ECO:0000256" key="3">
    <source>
        <dbReference type="ARBA" id="ARBA00022833"/>
    </source>
</evidence>
<evidence type="ECO:0000313" key="9">
    <source>
        <dbReference type="RefSeq" id="XP_022305394.1"/>
    </source>
</evidence>
<proteinExistence type="inferred from homology"/>
<dbReference type="GO" id="GO:0000723">
    <property type="term" value="P:telomere maintenance"/>
    <property type="evidence" value="ECO:0007669"/>
    <property type="project" value="InterPro"/>
</dbReference>
<evidence type="ECO:0000256" key="2">
    <source>
        <dbReference type="ARBA" id="ARBA00022771"/>
    </source>
</evidence>
<feature type="region of interest" description="Disordered" evidence="6">
    <location>
        <begin position="956"/>
        <end position="985"/>
    </location>
</feature>
<feature type="region of interest" description="Disordered" evidence="6">
    <location>
        <begin position="920"/>
        <end position="943"/>
    </location>
</feature>
<reference evidence="9" key="1">
    <citation type="submission" date="2025-08" db="UniProtKB">
        <authorList>
            <consortium name="RefSeq"/>
        </authorList>
    </citation>
    <scope>IDENTIFICATION</scope>
    <source>
        <tissue evidence="9">Whole sample</tissue>
    </source>
</reference>
<dbReference type="GO" id="GO:0006310">
    <property type="term" value="P:DNA recombination"/>
    <property type="evidence" value="ECO:0007669"/>
    <property type="project" value="UniProtKB-KW"/>
</dbReference>
<dbReference type="InterPro" id="IPR010285">
    <property type="entry name" value="DNA_helicase_pif1-like_DEAD"/>
</dbReference>
<dbReference type="SUPFAM" id="SSF57903">
    <property type="entry name" value="FYVE/PHD zinc finger"/>
    <property type="match status" value="1"/>
</dbReference>
<keyword evidence="5" id="KW-0227">DNA damage</keyword>
<comment type="similarity">
    <text evidence="5">Belongs to the helicase family.</text>
</comment>
<accession>A0A8B8BRA8</accession>
<dbReference type="OrthoDB" id="6090020at2759"/>
<keyword evidence="3" id="KW-0862">Zinc</keyword>
<dbReference type="SUPFAM" id="SSF52540">
    <property type="entry name" value="P-loop containing nucleoside triphosphate hydrolases"/>
    <property type="match status" value="2"/>
</dbReference>
<dbReference type="InterPro" id="IPR027417">
    <property type="entry name" value="P-loop_NTPase"/>
</dbReference>
<dbReference type="Pfam" id="PF05970">
    <property type="entry name" value="PIF1"/>
    <property type="match status" value="1"/>
</dbReference>
<feature type="domain" description="PHD-type" evidence="7">
    <location>
        <begin position="1006"/>
        <end position="1061"/>
    </location>
</feature>
<keyword evidence="5" id="KW-0347">Helicase</keyword>
<dbReference type="KEGG" id="cvn:111112269"/>
<keyword evidence="2 4" id="KW-0863">Zinc-finger</keyword>
<evidence type="ECO:0000256" key="4">
    <source>
        <dbReference type="PROSITE-ProRule" id="PRU00146"/>
    </source>
</evidence>
<keyword evidence="5" id="KW-0378">Hydrolase</keyword>
<dbReference type="InterPro" id="IPR001965">
    <property type="entry name" value="Znf_PHD"/>
</dbReference>
<dbReference type="GO" id="GO:0008270">
    <property type="term" value="F:zinc ion binding"/>
    <property type="evidence" value="ECO:0007669"/>
    <property type="project" value="UniProtKB-KW"/>
</dbReference>
<evidence type="ECO:0000256" key="5">
    <source>
        <dbReference type="RuleBase" id="RU363044"/>
    </source>
</evidence>
<dbReference type="SMART" id="SM00249">
    <property type="entry name" value="PHD"/>
    <property type="match status" value="1"/>
</dbReference>
<dbReference type="AlphaFoldDB" id="A0A8B8BRA8"/>
<dbReference type="PANTHER" id="PTHR47642">
    <property type="entry name" value="ATP-DEPENDENT DNA HELICASE"/>
    <property type="match status" value="1"/>
</dbReference>
<dbReference type="GO" id="GO:0043139">
    <property type="term" value="F:5'-3' DNA helicase activity"/>
    <property type="evidence" value="ECO:0007669"/>
    <property type="project" value="UniProtKB-EC"/>
</dbReference>
<organism evidence="8 9">
    <name type="scientific">Crassostrea virginica</name>
    <name type="common">Eastern oyster</name>
    <dbReference type="NCBI Taxonomy" id="6565"/>
    <lineage>
        <taxon>Eukaryota</taxon>
        <taxon>Metazoa</taxon>
        <taxon>Spiralia</taxon>
        <taxon>Lophotrochozoa</taxon>
        <taxon>Mollusca</taxon>
        <taxon>Bivalvia</taxon>
        <taxon>Autobranchia</taxon>
        <taxon>Pteriomorphia</taxon>
        <taxon>Ostreida</taxon>
        <taxon>Ostreoidea</taxon>
        <taxon>Ostreidae</taxon>
        <taxon>Crassostrea</taxon>
    </lineage>
</organism>
<keyword evidence="1" id="KW-0479">Metal-binding</keyword>